<sequence length="567" mass="61545">MKPRLTSAAILFALFLFAVESKTLDPYKALGVDKNANQRDIKKAFHKLSLKYHPDKNKDKGAQEKFSEINNAYEILSDEEKRKNYDLYGNEKGAPGFDAGSGGDYGGYTHFASGGPGQSGFNFKPGGWQNMGGQGGSKSFSFSFGGSPGSGSGLDDIFANFFGGGMGGGINYGGSSRQERTQSQSGTSSTIKSIPSINSATFRKEIAEKGITGLFLSYTSNVKGVEHYESVIGEVARSLQGAIKVGKINCVTESSLCKVLGLHPHSAPRLFVYSFKSIDSGSMLEYLGDLDVRSVKIFCQEHLPRLSKRVNINHFDVASGGAGGLPKVMLLSTKKDTPVIWKALSGLYRKCFVFYDAEVHDVSDPDVRRLGVDALPALVGWMSNGEKHILKTGIAVKDLKSAIQDLSGLLENFEKKNNKAGSAQKGGSESKQIPLLTGSNVDDICGKNSPVCIVGVFRSSKSKDKLEKILSSVSQKSLVRRQSTPYGMRESVSYALLDGTKQEQFLKAFDKSGFKQADRLLLAYKPRRGKFAVFKGEVTEEEVEKFISNVVTGDTQFCQTKQKPSAR</sequence>
<dbReference type="InterPro" id="IPR052842">
    <property type="entry name" value="ER_Co-chaperone"/>
</dbReference>
<dbReference type="Pfam" id="PF00226">
    <property type="entry name" value="DnaJ"/>
    <property type="match status" value="1"/>
</dbReference>
<feature type="chain" id="PRO_5016322969" description="J domain-containing protein" evidence="2">
    <location>
        <begin position="22"/>
        <end position="567"/>
    </location>
</feature>
<evidence type="ECO:0000259" key="3">
    <source>
        <dbReference type="PROSITE" id="PS50076"/>
    </source>
</evidence>
<accession>A0A328D174</accession>
<keyword evidence="5" id="KW-1185">Reference proteome</keyword>
<reference evidence="4 5" key="1">
    <citation type="submission" date="2018-06" db="EMBL/GenBank/DDBJ databases">
        <title>The Genome of Cuscuta australis (Dodder) Provides Insight into the Evolution of Plant Parasitism.</title>
        <authorList>
            <person name="Liu H."/>
        </authorList>
    </citation>
    <scope>NUCLEOTIDE SEQUENCE [LARGE SCALE GENOMIC DNA]</scope>
    <source>
        <strain evidence="5">cv. Yunnan</strain>
        <tissue evidence="4">Vines</tissue>
    </source>
</reference>
<dbReference type="PANTHER" id="PTHR45184">
    <property type="entry name" value="DNAJ PROTEIN ERDJ3A"/>
    <property type="match status" value="1"/>
</dbReference>
<evidence type="ECO:0000256" key="1">
    <source>
        <dbReference type="SAM" id="MobiDB-lite"/>
    </source>
</evidence>
<dbReference type="InterPro" id="IPR018253">
    <property type="entry name" value="DnaJ_domain_CS"/>
</dbReference>
<dbReference type="Gene3D" id="1.10.287.110">
    <property type="entry name" value="DnaJ domain"/>
    <property type="match status" value="1"/>
</dbReference>
<dbReference type="InterPro" id="IPR001623">
    <property type="entry name" value="DnaJ_domain"/>
</dbReference>
<dbReference type="InterPro" id="IPR036869">
    <property type="entry name" value="J_dom_sf"/>
</dbReference>
<dbReference type="AlphaFoldDB" id="A0A328D174"/>
<keyword evidence="2" id="KW-0732">Signal</keyword>
<dbReference type="PROSITE" id="PS50076">
    <property type="entry name" value="DNAJ_2"/>
    <property type="match status" value="1"/>
</dbReference>
<proteinExistence type="predicted"/>
<feature type="region of interest" description="Disordered" evidence="1">
    <location>
        <begin position="172"/>
        <end position="192"/>
    </location>
</feature>
<dbReference type="EMBL" id="NQVE01000200">
    <property type="protein sequence ID" value="RAL39254.1"/>
    <property type="molecule type" value="Genomic_DNA"/>
</dbReference>
<comment type="caution">
    <text evidence="4">The sequence shown here is derived from an EMBL/GenBank/DDBJ whole genome shotgun (WGS) entry which is preliminary data.</text>
</comment>
<evidence type="ECO:0000313" key="4">
    <source>
        <dbReference type="EMBL" id="RAL39254.1"/>
    </source>
</evidence>
<feature type="compositionally biased region" description="Polar residues" evidence="1">
    <location>
        <begin position="181"/>
        <end position="192"/>
    </location>
</feature>
<evidence type="ECO:0000313" key="5">
    <source>
        <dbReference type="Proteomes" id="UP000249390"/>
    </source>
</evidence>
<feature type="domain" description="J" evidence="3">
    <location>
        <begin position="25"/>
        <end position="89"/>
    </location>
</feature>
<dbReference type="SMART" id="SM00271">
    <property type="entry name" value="DnaJ"/>
    <property type="match status" value="1"/>
</dbReference>
<dbReference type="SUPFAM" id="SSF52833">
    <property type="entry name" value="Thioredoxin-like"/>
    <property type="match status" value="2"/>
</dbReference>
<dbReference type="SUPFAM" id="SSF46565">
    <property type="entry name" value="Chaperone J-domain"/>
    <property type="match status" value="1"/>
</dbReference>
<name>A0A328D174_9ASTE</name>
<dbReference type="Gene3D" id="3.40.30.10">
    <property type="entry name" value="Glutaredoxin"/>
    <property type="match status" value="1"/>
</dbReference>
<dbReference type="PANTHER" id="PTHR45184:SF1">
    <property type="entry name" value="DNAJ PROTEIN ERDJ3A"/>
    <property type="match status" value="1"/>
</dbReference>
<dbReference type="Proteomes" id="UP000249390">
    <property type="component" value="Unassembled WGS sequence"/>
</dbReference>
<feature type="signal peptide" evidence="2">
    <location>
        <begin position="1"/>
        <end position="21"/>
    </location>
</feature>
<dbReference type="PRINTS" id="PR00625">
    <property type="entry name" value="JDOMAIN"/>
</dbReference>
<evidence type="ECO:0000256" key="2">
    <source>
        <dbReference type="SAM" id="SignalP"/>
    </source>
</evidence>
<organism evidence="4 5">
    <name type="scientific">Cuscuta australis</name>
    <dbReference type="NCBI Taxonomy" id="267555"/>
    <lineage>
        <taxon>Eukaryota</taxon>
        <taxon>Viridiplantae</taxon>
        <taxon>Streptophyta</taxon>
        <taxon>Embryophyta</taxon>
        <taxon>Tracheophyta</taxon>
        <taxon>Spermatophyta</taxon>
        <taxon>Magnoliopsida</taxon>
        <taxon>eudicotyledons</taxon>
        <taxon>Gunneridae</taxon>
        <taxon>Pentapetalae</taxon>
        <taxon>asterids</taxon>
        <taxon>lamiids</taxon>
        <taxon>Solanales</taxon>
        <taxon>Convolvulaceae</taxon>
        <taxon>Cuscuteae</taxon>
        <taxon>Cuscuta</taxon>
        <taxon>Cuscuta subgen. Grammica</taxon>
        <taxon>Cuscuta sect. Cleistogrammica</taxon>
    </lineage>
</organism>
<dbReference type="InterPro" id="IPR036249">
    <property type="entry name" value="Thioredoxin-like_sf"/>
</dbReference>
<gene>
    <name evidence="4" type="ORF">DM860_002787</name>
</gene>
<dbReference type="CDD" id="cd06257">
    <property type="entry name" value="DnaJ"/>
    <property type="match status" value="1"/>
</dbReference>
<dbReference type="PROSITE" id="PS00636">
    <property type="entry name" value="DNAJ_1"/>
    <property type="match status" value="1"/>
</dbReference>
<protein>
    <recommendedName>
        <fullName evidence="3">J domain-containing protein</fullName>
    </recommendedName>
</protein>